<evidence type="ECO:0000313" key="1">
    <source>
        <dbReference type="EMBL" id="QJR29703.1"/>
    </source>
</evidence>
<evidence type="ECO:0000313" key="2">
    <source>
        <dbReference type="Proteomes" id="UP000501130"/>
    </source>
</evidence>
<organism evidence="1 2">
    <name type="scientific">Limnobacter profundi</name>
    <dbReference type="NCBI Taxonomy" id="2732163"/>
    <lineage>
        <taxon>Bacteria</taxon>
        <taxon>Pseudomonadati</taxon>
        <taxon>Pseudomonadota</taxon>
        <taxon>Betaproteobacteria</taxon>
        <taxon>Burkholderiales</taxon>
        <taxon>Burkholderiaceae</taxon>
        <taxon>Limnobacter</taxon>
    </lineage>
</organism>
<dbReference type="Pfam" id="PF10974">
    <property type="entry name" value="DUF2804"/>
    <property type="match status" value="1"/>
</dbReference>
<protein>
    <submittedName>
        <fullName evidence="1">DUF2804 domain-containing protein</fullName>
    </submittedName>
</protein>
<dbReference type="PANTHER" id="PTHR35868">
    <property type="entry name" value="DUF2804 DOMAIN-CONTAINING PROTEIN-RELATED"/>
    <property type="match status" value="1"/>
</dbReference>
<accession>A0ABX6N673</accession>
<dbReference type="EMBL" id="CP053084">
    <property type="protein sequence ID" value="QJR29703.1"/>
    <property type="molecule type" value="Genomic_DNA"/>
</dbReference>
<dbReference type="RefSeq" id="WP_171099217.1">
    <property type="nucleotide sequence ID" value="NZ_CP053084.1"/>
</dbReference>
<sequence>MDLINAKGVPTWGRMSDLPSHVNWQQYDARNAMGAKRMAWQRRFLFKHFDFYGVLGQGFTFGCGMVRLGLLNSTFAYLHTAQGLHRIQFDLPLDVGFESDYKPIGQSTWNHPFKKNHQVLAMRTETSRSLNFRFGDSFHGQVSIDCRESETLALNTPVANTGFAYAQKSSGGAVTGHVHLNGVDYLINPEKDGCYHDWTAGFLRRETFWNWACASGRSAPGQPLLSLNVARGVNETSAHENVLWVNGQLNNLPLVLFEYERDNVHAPWRVYSQCGAVDLQFTPKGSIDDHRNLWVLASRFNQCFGEFRGTVTLKETGATYLLDGLMGWCEDHYAKW</sequence>
<keyword evidence="2" id="KW-1185">Reference proteome</keyword>
<gene>
    <name evidence="1" type="ORF">HKT17_08245</name>
</gene>
<name>A0ABX6N673_9BURK</name>
<reference evidence="1 2" key="1">
    <citation type="submission" date="2020-05" db="EMBL/GenBank/DDBJ databases">
        <title>Compete genome of Limnobacter sp. SAORIC-580.</title>
        <authorList>
            <person name="Song J."/>
            <person name="Cho J.-C."/>
        </authorList>
    </citation>
    <scope>NUCLEOTIDE SEQUENCE [LARGE SCALE GENOMIC DNA]</scope>
    <source>
        <strain evidence="1 2">SAORIC-580</strain>
    </source>
</reference>
<dbReference type="Proteomes" id="UP000501130">
    <property type="component" value="Chromosome"/>
</dbReference>
<proteinExistence type="predicted"/>
<dbReference type="InterPro" id="IPR021243">
    <property type="entry name" value="DUF2804"/>
</dbReference>
<dbReference type="PANTHER" id="PTHR35868:SF4">
    <property type="entry name" value="DUF2804 DOMAIN-CONTAINING PROTEIN"/>
    <property type="match status" value="1"/>
</dbReference>